<gene>
    <name evidence="1" type="ORF">I6G47_09600</name>
</gene>
<evidence type="ECO:0000313" key="1">
    <source>
        <dbReference type="EMBL" id="QPS83296.1"/>
    </source>
</evidence>
<protein>
    <submittedName>
        <fullName evidence="1">Major capsid protein</fullName>
    </submittedName>
</protein>
<dbReference type="RefSeq" id="WP_016452972.1">
    <property type="nucleotide sequence ID" value="NZ_CP065748.1"/>
</dbReference>
<dbReference type="AlphaFoldDB" id="A0A7T2YWE0"/>
<dbReference type="InterPro" id="IPR005564">
    <property type="entry name" value="Major_capsid_GpE"/>
</dbReference>
<evidence type="ECO:0000313" key="2">
    <source>
        <dbReference type="Proteomes" id="UP000595064"/>
    </source>
</evidence>
<dbReference type="Pfam" id="PF03864">
    <property type="entry name" value="Phage_cap_E"/>
    <property type="match status" value="1"/>
</dbReference>
<organism evidence="1 2">
    <name type="scientific">Delftia lacustris</name>
    <dbReference type="NCBI Taxonomy" id="558537"/>
    <lineage>
        <taxon>Bacteria</taxon>
        <taxon>Pseudomonadati</taxon>
        <taxon>Pseudomonadota</taxon>
        <taxon>Betaproteobacteria</taxon>
        <taxon>Burkholderiales</taxon>
        <taxon>Comamonadaceae</taxon>
        <taxon>Delftia</taxon>
    </lineage>
</organism>
<dbReference type="EMBL" id="CP065748">
    <property type="protein sequence ID" value="QPS83296.1"/>
    <property type="molecule type" value="Genomic_DNA"/>
</dbReference>
<reference evidence="1 2" key="1">
    <citation type="submission" date="2020-12" db="EMBL/GenBank/DDBJ databases">
        <title>FDA dAtabase for Regulatory Grade micrObial Sequences (FDA-ARGOS): Supporting development and validation of Infectious Disease Dx tests.</title>
        <authorList>
            <person name="Sproer C."/>
            <person name="Gronow S."/>
            <person name="Severitt S."/>
            <person name="Schroder I."/>
            <person name="Tallon L."/>
            <person name="Sadzewicz L."/>
            <person name="Zhao X."/>
            <person name="Boylan J."/>
            <person name="Ott S."/>
            <person name="Bowen H."/>
            <person name="Vavikolanu K."/>
            <person name="Mehta A."/>
            <person name="Aluvathingal J."/>
            <person name="Nadendla S."/>
            <person name="Lowell S."/>
            <person name="Myers T."/>
            <person name="Yan Y."/>
            <person name="Sichtig H."/>
        </authorList>
    </citation>
    <scope>NUCLEOTIDE SEQUENCE [LARGE SCALE GENOMIC DNA]</scope>
    <source>
        <strain evidence="1 2">FDAARGOS_890</strain>
    </source>
</reference>
<keyword evidence="2" id="KW-1185">Reference proteome</keyword>
<accession>A0A7T2YWE0</accession>
<dbReference type="Proteomes" id="UP000595064">
    <property type="component" value="Chromosome"/>
</dbReference>
<name>A0A7T2YWE0_9BURK</name>
<sequence>MADIGIFNHSAFGMSELSTAIQAAPYIPRLLGNMGIFTSKPLRTTMMTIENKGGVLSLIQTSERGAPIEEGEREKRTVRHFETSRIARGKTLYAAELQNIRAYGTTSELQAVQNEVADIMNGKTGLRSAVELTHENMRLGAVQGKLLDADGTEIFDWYGEFGIAQPPEINFDFASATADGGVIRKKCNDVVRKMIKGSQGAWLPGQTYAVGLCGDNFFDDLTQNKETRSTFLGQQEATDLRNNVGQAFGQFRYGDILFINYRGTDDGSKVAVGTDKCQFFPVDAPDAFAVGFSPAEFLPFVNTPGQDVYALIVQDKDRQAWVRPEVYSYPLHICTRPGMLQRAKRA</sequence>
<dbReference type="KEGG" id="dla:I6G47_09600"/>
<proteinExistence type="predicted"/>